<name>A0A1G5ZQ40_9BACT</name>
<proteinExistence type="predicted"/>
<reference evidence="3" key="1">
    <citation type="submission" date="2016-10" db="EMBL/GenBank/DDBJ databases">
        <authorList>
            <person name="Varghese N."/>
            <person name="Submissions S."/>
        </authorList>
    </citation>
    <scope>NUCLEOTIDE SEQUENCE [LARGE SCALE GENOMIC DNA]</scope>
    <source>
        <strain evidence="3">DSM 22703</strain>
    </source>
</reference>
<sequence>MDTVDKENRGLNDVQLSLLRMFNREMSYEESVEIRDLLTNHYSQKLKSEVDQMVSQKKISQKNYDQLREK</sequence>
<dbReference type="STRING" id="279824.SAMN03080617_04311"/>
<feature type="compositionally biased region" description="Polar residues" evidence="1">
    <location>
        <begin position="53"/>
        <end position="64"/>
    </location>
</feature>
<gene>
    <name evidence="2" type="ORF">SAMN03080617_04311</name>
</gene>
<dbReference type="Proteomes" id="UP000198756">
    <property type="component" value="Unassembled WGS sequence"/>
</dbReference>
<evidence type="ECO:0000256" key="1">
    <source>
        <dbReference type="SAM" id="MobiDB-lite"/>
    </source>
</evidence>
<dbReference type="RefSeq" id="WP_092735080.1">
    <property type="nucleotide sequence ID" value="NZ_FMXE01000056.1"/>
</dbReference>
<keyword evidence="3" id="KW-1185">Reference proteome</keyword>
<dbReference type="AlphaFoldDB" id="A0A1G5ZQ40"/>
<organism evidence="2 3">
    <name type="scientific">Algoriphagus alkaliphilus</name>
    <dbReference type="NCBI Taxonomy" id="279824"/>
    <lineage>
        <taxon>Bacteria</taxon>
        <taxon>Pseudomonadati</taxon>
        <taxon>Bacteroidota</taxon>
        <taxon>Cytophagia</taxon>
        <taxon>Cytophagales</taxon>
        <taxon>Cyclobacteriaceae</taxon>
        <taxon>Algoriphagus</taxon>
    </lineage>
</organism>
<dbReference type="EMBL" id="FMXE01000056">
    <property type="protein sequence ID" value="SDA96938.1"/>
    <property type="molecule type" value="Genomic_DNA"/>
</dbReference>
<evidence type="ECO:0000313" key="2">
    <source>
        <dbReference type="EMBL" id="SDA96938.1"/>
    </source>
</evidence>
<accession>A0A1G5ZQ40</accession>
<protein>
    <submittedName>
        <fullName evidence="2">Uncharacterized protein</fullName>
    </submittedName>
</protein>
<dbReference type="OrthoDB" id="798931at2"/>
<evidence type="ECO:0000313" key="3">
    <source>
        <dbReference type="Proteomes" id="UP000198756"/>
    </source>
</evidence>
<feature type="region of interest" description="Disordered" evidence="1">
    <location>
        <begin position="49"/>
        <end position="70"/>
    </location>
</feature>